<sequence>MAILLVNGRLYCPQLHTGRGMSASSTFEYASYCLGNRFANTDFQQDRCSRNIPFNALYRMTKAFRALKCYDVILIRLCALYNPCKCFALVANHPAFENEMES</sequence>
<dbReference type="Proteomes" id="UP000499080">
    <property type="component" value="Unassembled WGS sequence"/>
</dbReference>
<dbReference type="OrthoDB" id="6468395at2759"/>
<comment type="caution">
    <text evidence="1">The sequence shown here is derived from an EMBL/GenBank/DDBJ whole genome shotgun (WGS) entry which is preliminary data.</text>
</comment>
<organism evidence="1 2">
    <name type="scientific">Araneus ventricosus</name>
    <name type="common">Orbweaver spider</name>
    <name type="synonym">Epeira ventricosa</name>
    <dbReference type="NCBI Taxonomy" id="182803"/>
    <lineage>
        <taxon>Eukaryota</taxon>
        <taxon>Metazoa</taxon>
        <taxon>Ecdysozoa</taxon>
        <taxon>Arthropoda</taxon>
        <taxon>Chelicerata</taxon>
        <taxon>Arachnida</taxon>
        <taxon>Araneae</taxon>
        <taxon>Araneomorphae</taxon>
        <taxon>Entelegynae</taxon>
        <taxon>Araneoidea</taxon>
        <taxon>Araneidae</taxon>
        <taxon>Araneus</taxon>
    </lineage>
</organism>
<evidence type="ECO:0000313" key="1">
    <source>
        <dbReference type="EMBL" id="GBM70811.1"/>
    </source>
</evidence>
<dbReference type="EMBL" id="BGPR01002275">
    <property type="protein sequence ID" value="GBM70811.1"/>
    <property type="molecule type" value="Genomic_DNA"/>
</dbReference>
<keyword evidence="2" id="KW-1185">Reference proteome</keyword>
<evidence type="ECO:0000313" key="2">
    <source>
        <dbReference type="Proteomes" id="UP000499080"/>
    </source>
</evidence>
<name>A0A4Y2HZD3_ARAVE</name>
<dbReference type="AlphaFoldDB" id="A0A4Y2HZD3"/>
<protein>
    <submittedName>
        <fullName evidence="1">Uncharacterized protein</fullName>
    </submittedName>
</protein>
<reference evidence="1 2" key="1">
    <citation type="journal article" date="2019" name="Sci. Rep.">
        <title>Orb-weaving spider Araneus ventricosus genome elucidates the spidroin gene catalogue.</title>
        <authorList>
            <person name="Kono N."/>
            <person name="Nakamura H."/>
            <person name="Ohtoshi R."/>
            <person name="Moran D.A.P."/>
            <person name="Shinohara A."/>
            <person name="Yoshida Y."/>
            <person name="Fujiwara M."/>
            <person name="Mori M."/>
            <person name="Tomita M."/>
            <person name="Arakawa K."/>
        </authorList>
    </citation>
    <scope>NUCLEOTIDE SEQUENCE [LARGE SCALE GENOMIC DNA]</scope>
</reference>
<accession>A0A4Y2HZD3</accession>
<gene>
    <name evidence="1" type="ORF">AVEN_142098_1</name>
</gene>
<proteinExistence type="predicted"/>